<protein>
    <recommendedName>
        <fullName evidence="10">Fungal STAND N-terminal Goodbye domain-containing protein</fullName>
    </recommendedName>
</protein>
<feature type="domain" description="Fungal STAND N-terminal Goodbye" evidence="6">
    <location>
        <begin position="19"/>
        <end position="138"/>
    </location>
</feature>
<dbReference type="InterPro" id="IPR031350">
    <property type="entry name" value="Goodbye_dom"/>
</dbReference>
<keyword evidence="5" id="KW-0812">Transmembrane</keyword>
<keyword evidence="2" id="KW-0802">TPR repeat</keyword>
<dbReference type="InterPro" id="IPR056884">
    <property type="entry name" value="NPHP3-like_N"/>
</dbReference>
<comment type="caution">
    <text evidence="8">The sequence shown here is derived from an EMBL/GenBank/DDBJ whole genome shotgun (WGS) entry which is preliminary data.</text>
</comment>
<dbReference type="Pfam" id="PF24883">
    <property type="entry name" value="NPHP3_N"/>
    <property type="match status" value="1"/>
</dbReference>
<dbReference type="PANTHER" id="PTHR10039">
    <property type="entry name" value="AMELOGENIN"/>
    <property type="match status" value="1"/>
</dbReference>
<dbReference type="SMART" id="SM00028">
    <property type="entry name" value="TPR"/>
    <property type="match status" value="3"/>
</dbReference>
<dbReference type="InterPro" id="IPR027417">
    <property type="entry name" value="P-loop_NTPase"/>
</dbReference>
<dbReference type="InterPro" id="IPR019734">
    <property type="entry name" value="TPR_rpt"/>
</dbReference>
<feature type="region of interest" description="Disordered" evidence="4">
    <location>
        <begin position="631"/>
        <end position="707"/>
    </location>
</feature>
<organism evidence="8 9">
    <name type="scientific">Fusarium oxysporum</name>
    <name type="common">Fusarium vascular wilt</name>
    <dbReference type="NCBI Taxonomy" id="5507"/>
    <lineage>
        <taxon>Eukaryota</taxon>
        <taxon>Fungi</taxon>
        <taxon>Dikarya</taxon>
        <taxon>Ascomycota</taxon>
        <taxon>Pezizomycotina</taxon>
        <taxon>Sordariomycetes</taxon>
        <taxon>Hypocreomycetidae</taxon>
        <taxon>Hypocreales</taxon>
        <taxon>Nectriaceae</taxon>
        <taxon>Fusarium</taxon>
        <taxon>Fusarium oxysporum species complex</taxon>
    </lineage>
</organism>
<dbReference type="SUPFAM" id="SSF52540">
    <property type="entry name" value="P-loop containing nucleoside triphosphate hydrolases"/>
    <property type="match status" value="1"/>
</dbReference>
<evidence type="ECO:0000256" key="1">
    <source>
        <dbReference type="ARBA" id="ARBA00022737"/>
    </source>
</evidence>
<evidence type="ECO:0000313" key="9">
    <source>
        <dbReference type="Proteomes" id="UP000558688"/>
    </source>
</evidence>
<dbReference type="PANTHER" id="PTHR10039:SF17">
    <property type="entry name" value="FUNGAL STAND N-TERMINAL GOODBYE DOMAIN-CONTAINING PROTEIN-RELATED"/>
    <property type="match status" value="1"/>
</dbReference>
<evidence type="ECO:0000256" key="2">
    <source>
        <dbReference type="PROSITE-ProRule" id="PRU00339"/>
    </source>
</evidence>
<feature type="coiled-coil region" evidence="3">
    <location>
        <begin position="214"/>
        <end position="241"/>
    </location>
</feature>
<name>A0A8H5EL52_FUSOX</name>
<dbReference type="SUPFAM" id="SSF48452">
    <property type="entry name" value="TPR-like"/>
    <property type="match status" value="1"/>
</dbReference>
<accession>A0A8H5EL52</accession>
<feature type="domain" description="Nephrocystin 3-like N-terminal" evidence="7">
    <location>
        <begin position="279"/>
        <end position="424"/>
    </location>
</feature>
<keyword evidence="5" id="KW-1133">Transmembrane helix</keyword>
<feature type="compositionally biased region" description="Low complexity" evidence="4">
    <location>
        <begin position="645"/>
        <end position="665"/>
    </location>
</feature>
<evidence type="ECO:0000259" key="7">
    <source>
        <dbReference type="Pfam" id="PF24883"/>
    </source>
</evidence>
<dbReference type="Gene3D" id="3.40.50.300">
    <property type="entry name" value="P-loop containing nucleotide triphosphate hydrolases"/>
    <property type="match status" value="1"/>
</dbReference>
<dbReference type="Gene3D" id="1.25.40.10">
    <property type="entry name" value="Tetratricopeptide repeat domain"/>
    <property type="match status" value="1"/>
</dbReference>
<dbReference type="Proteomes" id="UP000558688">
    <property type="component" value="Unassembled WGS sequence"/>
</dbReference>
<dbReference type="InterPro" id="IPR011990">
    <property type="entry name" value="TPR-like_helical_dom_sf"/>
</dbReference>
<keyword evidence="1" id="KW-0677">Repeat</keyword>
<evidence type="ECO:0000256" key="4">
    <source>
        <dbReference type="SAM" id="MobiDB-lite"/>
    </source>
</evidence>
<gene>
    <name evidence="8" type="ORF">FOXYS1_6365</name>
</gene>
<dbReference type="PROSITE" id="PS50005">
    <property type="entry name" value="TPR"/>
    <property type="match status" value="1"/>
</dbReference>
<keyword evidence="5" id="KW-0472">Membrane</keyword>
<sequence>MAVRKDKDTAEAQFSQILDDASKLYSSDSKDKLSDFLNPPINNVTDLIKQVDKQNDQFTKFREKRQSIFSAMAACLTPVEVIGEIVSGAAADSFAPAEGIFGAVAYLIGAARDVSSAYDTIVELFEHLKDFTSRLDVYVQYKMGNALRNKVVNILAQLFEVFVLAAKEVRRGRFKAYFRTVFGKGTPVQEALDKLKALNIGEERQVLADTYGGVNKLNLTTENMQSKLEEMNETMMQMRSEGRERTIAAHQDKLKEILDPSPFPEDFFAMFNKSRAESTGDWILTDGGFNAWLDRKTNFLWITGAAGTGKSYLTTRLVSWGTEHIPRLAYFYFRDNNPETRSVLQALRDLAYQLSESDPFYAKKLLKNLRSIDEIRTIPSAYRKLFVQPFQQEEQQKAIYIFLDGIDEADSAEVEELLQQMGSDDESDKRPKHVTLQVALIGRTYMTEAVTYTLDPGNRGTQVITTLHVTPDRNAEDVKLYIENSVWHLRNLSRTPPDFRQKIIDAMIKQADGLFILAKFMLEDISRKRHPQSILTSLQSYPKEINGIIGQTLKNLSETLYEDQTRDLNEMLQWVACAEEVLSLEQLEAVLIMRFGDPPFHLEETLRGQYACFFELEREDGLTTDDLIREHEKQQRIKNGDLGSGRRSSSASRPGSGRSGSPKSPTVFGRSPDLGRNLSPLRRTSPIQALGPGRGSPGRGVSPAANSDLFDPMSEMDFRSSKTNTWITFFHSSVKEFFSTQNSSKLGAGIGFDPLISRIHILRTCLSIFTNKAAFEKYRLSASGRESMKQYAAWYWQEHLAVLDPKTVPAPEKKELGEYVHKMLTDENTILDWTLMYEKNDEGLDVLTDANMKGLKRWMGDPDVQSSLSPEAREWASKGVKESPGIFKPIGDLYARAWLSEDFKKYIPTLFCFKIVQSIAFMQEGYSWSDCNTHWTEIPVENRIVKAAEWAKIPESAHWHRRFGSTYLTNDMHNKALGHYDKALALDNNSVETRGRIAYCLSRDGRFKEALEQTLKCEAIEEESIASGKLDEQALKSCKWRLYKDHILIANCYEELHKVDQALEYFLKAMKSAKVVGLDRKECKEYFEPELGYLELVATENRHETVIQFLKQLSEQVTDAEHKRTRLVEFLLEFHNKPLVIDWIPKAASKVGETDFIYESLLFTVEVATATRDPLKALYLRLALGATYTYSRDIDSALDLFESITQLGYRPRGNVPTRQAYALAFQKLASLYKERILHAGLRTPEADSWLEDLEKIKQKQSRHQNHDMPIEMVGSDVNIAAIYMILFNRLLGRSSSTDRDLRQLINDSLDILSDDDVQNDEYALDNLLGLFIAADDIENALALSQSMRKVDPKVFTSTPEDSPVLSRIEPKLPEIQTMRQNCAQCLDLIPPSDEYYILRRIPYQLKDFVSISLSNVPNPLITSMKMVTVGGMAPWRIKGDDDTRGNESGEGINGGELALKAVGLFLRVTCLAFFWFLMGGFRGILHLDRLSLCHDDDEDDGVI</sequence>
<reference evidence="8" key="1">
    <citation type="submission" date="2020-02" db="EMBL/GenBank/DDBJ databases">
        <title>Identification and distribution of gene clusters putatively required for synthesis of sphingolipid metabolism inhibitors in phylogenetically diverse species of the filamentous fungus Fusarium.</title>
        <authorList>
            <person name="Kim H.-S."/>
            <person name="Busman M."/>
            <person name="Brown D.W."/>
            <person name="Divon H."/>
            <person name="Uhlig S."/>
            <person name="Proctor R.H."/>
        </authorList>
    </citation>
    <scope>NUCLEOTIDE SEQUENCE [LARGE SCALE GENOMIC DNA]</scope>
    <source>
        <strain evidence="8">NRRL 39464</strain>
    </source>
</reference>
<proteinExistence type="predicted"/>
<feature type="transmembrane region" description="Helical" evidence="5">
    <location>
        <begin position="1457"/>
        <end position="1477"/>
    </location>
</feature>
<evidence type="ECO:0000259" key="6">
    <source>
        <dbReference type="Pfam" id="PF17109"/>
    </source>
</evidence>
<evidence type="ECO:0000313" key="8">
    <source>
        <dbReference type="EMBL" id="KAF5262896.1"/>
    </source>
</evidence>
<evidence type="ECO:0008006" key="10">
    <source>
        <dbReference type="Google" id="ProtNLM"/>
    </source>
</evidence>
<dbReference type="Pfam" id="PF17109">
    <property type="entry name" value="Goodbye"/>
    <property type="match status" value="1"/>
</dbReference>
<evidence type="ECO:0000256" key="3">
    <source>
        <dbReference type="SAM" id="Coils"/>
    </source>
</evidence>
<dbReference type="EMBL" id="JAAFOW010001002">
    <property type="protein sequence ID" value="KAF5262896.1"/>
    <property type="molecule type" value="Genomic_DNA"/>
</dbReference>
<feature type="repeat" description="TPR" evidence="2">
    <location>
        <begin position="957"/>
        <end position="990"/>
    </location>
</feature>
<keyword evidence="3" id="KW-0175">Coiled coil</keyword>
<evidence type="ECO:0000256" key="5">
    <source>
        <dbReference type="SAM" id="Phobius"/>
    </source>
</evidence>